<dbReference type="PANTHER" id="PTHR10133">
    <property type="entry name" value="DNA POLYMERASE I"/>
    <property type="match status" value="1"/>
</dbReference>
<dbReference type="InterPro" id="IPR018320">
    <property type="entry name" value="DNA_polymerase_1"/>
</dbReference>
<protein>
    <recommendedName>
        <fullName evidence="4 16">DNA polymerase I</fullName>
        <ecNumber evidence="3 16">2.7.7.7</ecNumber>
    </recommendedName>
</protein>
<keyword evidence="14 17" id="KW-0234">DNA repair</keyword>
<dbReference type="CDD" id="cd06139">
    <property type="entry name" value="DNA_polA_I_Ecoli_like_exo"/>
    <property type="match status" value="1"/>
</dbReference>
<dbReference type="Pfam" id="PF00476">
    <property type="entry name" value="DNA_pol_A"/>
    <property type="match status" value="1"/>
</dbReference>
<name>A0ABU9G1X6_9GAMM</name>
<dbReference type="InterPro" id="IPR036279">
    <property type="entry name" value="5-3_exonuclease_C_sf"/>
</dbReference>
<evidence type="ECO:0000256" key="11">
    <source>
        <dbReference type="ARBA" id="ARBA00022839"/>
    </source>
</evidence>
<dbReference type="Pfam" id="PF02739">
    <property type="entry name" value="5_3_exonuc_N"/>
    <property type="match status" value="1"/>
</dbReference>
<dbReference type="InterPro" id="IPR002562">
    <property type="entry name" value="3'-5'_exonuclease_dom"/>
</dbReference>
<evidence type="ECO:0000256" key="10">
    <source>
        <dbReference type="ARBA" id="ARBA00022801"/>
    </source>
</evidence>
<evidence type="ECO:0000256" key="4">
    <source>
        <dbReference type="ARBA" id="ARBA00020311"/>
    </source>
</evidence>
<dbReference type="SMART" id="SM00279">
    <property type="entry name" value="HhH2"/>
    <property type="match status" value="1"/>
</dbReference>
<keyword evidence="5 17" id="KW-0808">Transferase</keyword>
<feature type="domain" description="DNA-directed DNA polymerase family A palm" evidence="20">
    <location>
        <begin position="669"/>
        <end position="875"/>
    </location>
</feature>
<dbReference type="PRINTS" id="PR00868">
    <property type="entry name" value="DNAPOLI"/>
</dbReference>
<comment type="subunit">
    <text evidence="2">Single-chain monomer with multiple functions.</text>
</comment>
<dbReference type="NCBIfam" id="NF004397">
    <property type="entry name" value="PRK05755.1"/>
    <property type="match status" value="1"/>
</dbReference>
<comment type="function">
    <text evidence="17">In addition to polymerase activity, this DNA polymerase exhibits 3'-5' and 5'-3' exonuclease activity.</text>
</comment>
<comment type="catalytic activity">
    <reaction evidence="15 17">
        <text>DNA(n) + a 2'-deoxyribonucleoside 5'-triphosphate = DNA(n+1) + diphosphate</text>
        <dbReference type="Rhea" id="RHEA:22508"/>
        <dbReference type="Rhea" id="RHEA-COMP:17339"/>
        <dbReference type="Rhea" id="RHEA-COMP:17340"/>
        <dbReference type="ChEBI" id="CHEBI:33019"/>
        <dbReference type="ChEBI" id="CHEBI:61560"/>
        <dbReference type="ChEBI" id="CHEBI:173112"/>
        <dbReference type="EC" id="2.7.7.7"/>
    </reaction>
</comment>
<reference evidence="21 22" key="1">
    <citation type="submission" date="2024-02" db="EMBL/GenBank/DDBJ databases">
        <title>Bacteria isolated from the canopy kelp, Nereocystis luetkeana.</title>
        <authorList>
            <person name="Pfister C.A."/>
            <person name="Younker I.T."/>
            <person name="Light S.H."/>
        </authorList>
    </citation>
    <scope>NUCLEOTIDE SEQUENCE [LARGE SCALE GENOMIC DNA]</scope>
    <source>
        <strain evidence="21 22">TI.4.07</strain>
    </source>
</reference>
<dbReference type="InterPro" id="IPR020045">
    <property type="entry name" value="DNA_polI_H3TH"/>
</dbReference>
<keyword evidence="6 17" id="KW-0548">Nucleotidyltransferase</keyword>
<dbReference type="CDD" id="cd09859">
    <property type="entry name" value="PIN_53EXO"/>
    <property type="match status" value="1"/>
</dbReference>
<keyword evidence="10 17" id="KW-0378">Hydrolase</keyword>
<proteinExistence type="inferred from homology"/>
<dbReference type="InterPro" id="IPR002421">
    <property type="entry name" value="5-3_exonuclease"/>
</dbReference>
<evidence type="ECO:0000256" key="14">
    <source>
        <dbReference type="ARBA" id="ARBA00023204"/>
    </source>
</evidence>
<dbReference type="EC" id="2.7.7.7" evidence="3 16"/>
<dbReference type="CDD" id="cd08637">
    <property type="entry name" value="DNA_pol_A_pol_I_C"/>
    <property type="match status" value="1"/>
</dbReference>
<comment type="caution">
    <text evidence="21">The sequence shown here is derived from an EMBL/GenBank/DDBJ whole genome shotgun (WGS) entry which is preliminary data.</text>
</comment>
<evidence type="ECO:0000256" key="2">
    <source>
        <dbReference type="ARBA" id="ARBA00011541"/>
    </source>
</evidence>
<evidence type="ECO:0000256" key="5">
    <source>
        <dbReference type="ARBA" id="ARBA00022679"/>
    </source>
</evidence>
<evidence type="ECO:0000256" key="13">
    <source>
        <dbReference type="ARBA" id="ARBA00023125"/>
    </source>
</evidence>
<dbReference type="PROSITE" id="PS00447">
    <property type="entry name" value="DNA_POLYMERASE_A"/>
    <property type="match status" value="1"/>
</dbReference>
<evidence type="ECO:0000256" key="8">
    <source>
        <dbReference type="ARBA" id="ARBA00022722"/>
    </source>
</evidence>
<sequence>MILVDGSSYLYRAFHAIPPMSTSDGQPTNATRGVISMIRSLIKSYPDSPMVIIFDAKGKTFRDEIYSEYKAQRPPMPDDLRPQIEPIHRMVEAMGLPLVIIDGVEADDVIGTIAKQVGETGREVIVSTGDKDMAQLVTDKVTLVNTMNDTVMDIQGVKDKFGIPPELIIDYLALMGDKVDNIPGVPGVGEKTALALLQGLGSIKEIYTRLDEIAGLGFRGSKTLAKKMEDNKEMAELSYTLATIKCDVELPFNALELKNKEADKDTLKEWFTKLEFKRWVAELDQAPSVETASDTLNTDGQVAVPVASNLVADYTTVLDKETFAVWFEKIQNAELTAFDTETTSLNYMAAELVGVSFSVEAGVAAYVPFAHDYEGAPEQLDRDWVLEQLKPWLEDESKEKVGQHLKYDANVLNNYKITLRGIAYDTMLESYVYNSVSSRHDMDTLAKKFLDHTCVSFEDLAGKGKKQKTFNEIDLEQAAFYAAEDADITLRLHQAIWPQVEKTPELVSIFKDIECPLVPVLAKMEQTGALIDPDLLHAQSAEIAGKLQELEIKAHEHAGESFNLSSPKQLQVILFEKQGLPVIKKTPKGQPSTAEPILQELAENHELPRLIMEHRTLSKLKSTYTDKLPEMIQKTGRIHTSYHQAITATGRLSSTDPNLQNIPIRSAEGRRIRQAFVAPAGYKLVAADYSQVELRIMAHLSQDKGLLDAFTRDADVHKATAAEVFEVSLDEVTTEQRRRAKAINFGLIYGMSAFGLAKQLGISRPEAAKYIQRYFERYPGVQQYMENTREGAKEKGFVETIYGRRLYLPDIRAKNAMMRQAAERTAINAPMQGSAADIIKRAMIKMHDWLADTDLDVKMILQVHDELIFEVAEKDLDAAQAKIVDIMQNSSKIDVPLLVEAGIGDNWDEAH</sequence>
<organism evidence="21 22">
    <name type="scientific">Marinomonas arenicola</name>
    <dbReference type="NCBI Taxonomy" id="569601"/>
    <lineage>
        <taxon>Bacteria</taxon>
        <taxon>Pseudomonadati</taxon>
        <taxon>Pseudomonadota</taxon>
        <taxon>Gammaproteobacteria</taxon>
        <taxon>Oceanospirillales</taxon>
        <taxon>Oceanospirillaceae</taxon>
        <taxon>Marinomonas</taxon>
    </lineage>
</organism>
<dbReference type="Gene3D" id="1.20.1060.10">
    <property type="entry name" value="Taq DNA Polymerase, Chain T, domain 4"/>
    <property type="match status" value="1"/>
</dbReference>
<keyword evidence="13 17" id="KW-0238">DNA-binding</keyword>
<keyword evidence="22" id="KW-1185">Reference proteome</keyword>
<evidence type="ECO:0000256" key="12">
    <source>
        <dbReference type="ARBA" id="ARBA00022932"/>
    </source>
</evidence>
<dbReference type="Gene3D" id="3.30.420.10">
    <property type="entry name" value="Ribonuclease H-like superfamily/Ribonuclease H"/>
    <property type="match status" value="1"/>
</dbReference>
<comment type="similarity">
    <text evidence="1 17">Belongs to the DNA polymerase type-A family.</text>
</comment>
<dbReference type="Proteomes" id="UP001379949">
    <property type="component" value="Unassembled WGS sequence"/>
</dbReference>
<dbReference type="InterPro" id="IPR020046">
    <property type="entry name" value="5-3_exonucl_a-hlix_arch_N"/>
</dbReference>
<dbReference type="InterPro" id="IPR036397">
    <property type="entry name" value="RNaseH_sf"/>
</dbReference>
<keyword evidence="11 17" id="KW-0269">Exonuclease</keyword>
<dbReference type="InterPro" id="IPR002298">
    <property type="entry name" value="DNA_polymerase_A"/>
</dbReference>
<feature type="domain" description="5'-3' exonuclease" evidence="19">
    <location>
        <begin position="1"/>
        <end position="260"/>
    </location>
</feature>
<dbReference type="InterPro" id="IPR029060">
    <property type="entry name" value="PIN-like_dom_sf"/>
</dbReference>
<evidence type="ECO:0000256" key="3">
    <source>
        <dbReference type="ARBA" id="ARBA00012417"/>
    </source>
</evidence>
<dbReference type="Gene3D" id="1.10.150.20">
    <property type="entry name" value="5' to 3' exonuclease, C-terminal subdomain"/>
    <property type="match status" value="2"/>
</dbReference>
<dbReference type="PANTHER" id="PTHR10133:SF27">
    <property type="entry name" value="DNA POLYMERASE NU"/>
    <property type="match status" value="1"/>
</dbReference>
<evidence type="ECO:0000256" key="9">
    <source>
        <dbReference type="ARBA" id="ARBA00022763"/>
    </source>
</evidence>
<dbReference type="Gene3D" id="3.30.70.370">
    <property type="match status" value="1"/>
</dbReference>
<dbReference type="NCBIfam" id="TIGR00593">
    <property type="entry name" value="pola"/>
    <property type="match status" value="1"/>
</dbReference>
<dbReference type="CDD" id="cd09898">
    <property type="entry name" value="H3TH_53EXO"/>
    <property type="match status" value="1"/>
</dbReference>
<accession>A0ABU9G1X6</accession>
<evidence type="ECO:0000256" key="1">
    <source>
        <dbReference type="ARBA" id="ARBA00007705"/>
    </source>
</evidence>
<evidence type="ECO:0000256" key="17">
    <source>
        <dbReference type="RuleBase" id="RU004460"/>
    </source>
</evidence>
<dbReference type="Gene3D" id="3.40.50.1010">
    <property type="entry name" value="5'-nuclease"/>
    <property type="match status" value="1"/>
</dbReference>
<dbReference type="SMART" id="SM00482">
    <property type="entry name" value="POLAc"/>
    <property type="match status" value="1"/>
</dbReference>
<feature type="domain" description="3'-5' exonuclease" evidence="18">
    <location>
        <begin position="314"/>
        <end position="501"/>
    </location>
</feature>
<evidence type="ECO:0000259" key="20">
    <source>
        <dbReference type="SMART" id="SM00482"/>
    </source>
</evidence>
<dbReference type="InterPro" id="IPR043502">
    <property type="entry name" value="DNA/RNA_pol_sf"/>
</dbReference>
<dbReference type="SUPFAM" id="SSF88723">
    <property type="entry name" value="PIN domain-like"/>
    <property type="match status" value="1"/>
</dbReference>
<keyword evidence="12 17" id="KW-0239">DNA-directed DNA polymerase</keyword>
<dbReference type="RefSeq" id="WP_341566541.1">
    <property type="nucleotide sequence ID" value="NZ_JBAKAR010000002.1"/>
</dbReference>
<dbReference type="SUPFAM" id="SSF47807">
    <property type="entry name" value="5' to 3' exonuclease, C-terminal subdomain"/>
    <property type="match status" value="1"/>
</dbReference>
<dbReference type="EMBL" id="JBAKAR010000002">
    <property type="protein sequence ID" value="MEL0612453.1"/>
    <property type="molecule type" value="Genomic_DNA"/>
</dbReference>
<evidence type="ECO:0000259" key="18">
    <source>
        <dbReference type="SMART" id="SM00474"/>
    </source>
</evidence>
<dbReference type="InterPro" id="IPR008918">
    <property type="entry name" value="HhH2"/>
</dbReference>
<evidence type="ECO:0000259" key="19">
    <source>
        <dbReference type="SMART" id="SM00475"/>
    </source>
</evidence>
<keyword evidence="8" id="KW-0540">Nuclease</keyword>
<dbReference type="InterPro" id="IPR001098">
    <property type="entry name" value="DNA-dir_DNA_pol_A_palm_dom"/>
</dbReference>
<gene>
    <name evidence="17 21" type="primary">polA</name>
    <name evidence="21" type="ORF">V6242_04795</name>
</gene>
<evidence type="ECO:0000256" key="16">
    <source>
        <dbReference type="NCBIfam" id="TIGR00593"/>
    </source>
</evidence>
<dbReference type="SMART" id="SM00475">
    <property type="entry name" value="53EXOc"/>
    <property type="match status" value="1"/>
</dbReference>
<evidence type="ECO:0000256" key="6">
    <source>
        <dbReference type="ARBA" id="ARBA00022695"/>
    </source>
</evidence>
<keyword evidence="9 17" id="KW-0227">DNA damage</keyword>
<dbReference type="SUPFAM" id="SSF53098">
    <property type="entry name" value="Ribonuclease H-like"/>
    <property type="match status" value="1"/>
</dbReference>
<dbReference type="InterPro" id="IPR019760">
    <property type="entry name" value="DNA-dir_DNA_pol_A_CS"/>
</dbReference>
<keyword evidence="7 17" id="KW-0235">DNA replication</keyword>
<evidence type="ECO:0000256" key="15">
    <source>
        <dbReference type="ARBA" id="ARBA00049244"/>
    </source>
</evidence>
<dbReference type="Pfam" id="PF01367">
    <property type="entry name" value="5_3_exonuc"/>
    <property type="match status" value="1"/>
</dbReference>
<evidence type="ECO:0000313" key="21">
    <source>
        <dbReference type="EMBL" id="MEL0612453.1"/>
    </source>
</evidence>
<dbReference type="SUPFAM" id="SSF56672">
    <property type="entry name" value="DNA/RNA polymerases"/>
    <property type="match status" value="1"/>
</dbReference>
<evidence type="ECO:0000313" key="22">
    <source>
        <dbReference type="Proteomes" id="UP001379949"/>
    </source>
</evidence>
<dbReference type="SMART" id="SM00474">
    <property type="entry name" value="35EXOc"/>
    <property type="match status" value="1"/>
</dbReference>
<dbReference type="GO" id="GO:0003887">
    <property type="term" value="F:DNA-directed DNA polymerase activity"/>
    <property type="evidence" value="ECO:0007669"/>
    <property type="project" value="UniProtKB-EC"/>
</dbReference>
<dbReference type="InterPro" id="IPR012337">
    <property type="entry name" value="RNaseH-like_sf"/>
</dbReference>
<dbReference type="Pfam" id="PF01612">
    <property type="entry name" value="DNA_pol_A_exo1"/>
    <property type="match status" value="1"/>
</dbReference>
<evidence type="ECO:0000256" key="7">
    <source>
        <dbReference type="ARBA" id="ARBA00022705"/>
    </source>
</evidence>